<evidence type="ECO:0000256" key="1">
    <source>
        <dbReference type="ARBA" id="ARBA00000189"/>
    </source>
</evidence>
<comment type="similarity">
    <text evidence="2">Belongs to the peroxidase family. Ascorbate peroxidase subfamily.</text>
</comment>
<keyword evidence="16" id="KW-0964">Secreted</keyword>
<comment type="cofactor">
    <cofactor evidence="13 16">
        <name>Ca(2+)</name>
        <dbReference type="ChEBI" id="CHEBI:29108"/>
    </cofactor>
    <text evidence="13 16">Binds 2 calcium ions per subunit.</text>
</comment>
<dbReference type="EMBL" id="OOIL02001464">
    <property type="protein sequence ID" value="VFQ75962.1"/>
    <property type="molecule type" value="Genomic_DNA"/>
</dbReference>
<feature type="disulfide bond" evidence="15">
    <location>
        <begin position="144"/>
        <end position="337"/>
    </location>
</feature>
<feature type="domain" description="Plant heme peroxidase family profile" evidence="17">
    <location>
        <begin position="47"/>
        <end position="341"/>
    </location>
</feature>
<comment type="similarity">
    <text evidence="16">Belongs to the peroxidase family. Classical plant (class III) peroxidase subfamily.</text>
</comment>
<comment type="catalytic activity">
    <reaction evidence="1 16">
        <text>2 a phenolic donor + H2O2 = 2 a phenolic radical donor + 2 H2O</text>
        <dbReference type="Rhea" id="RHEA:56136"/>
        <dbReference type="ChEBI" id="CHEBI:15377"/>
        <dbReference type="ChEBI" id="CHEBI:16240"/>
        <dbReference type="ChEBI" id="CHEBI:139520"/>
        <dbReference type="ChEBI" id="CHEBI:139521"/>
        <dbReference type="EC" id="1.11.1.7"/>
    </reaction>
</comment>
<reference evidence="18 19" key="1">
    <citation type="submission" date="2018-04" db="EMBL/GenBank/DDBJ databases">
        <authorList>
            <person name="Vogel A."/>
        </authorList>
    </citation>
    <scope>NUCLEOTIDE SEQUENCE [LARGE SCALE GENOMIC DNA]</scope>
</reference>
<dbReference type="AlphaFoldDB" id="A0A484LHN5"/>
<dbReference type="InterPro" id="IPR010255">
    <property type="entry name" value="Haem_peroxidase_sf"/>
</dbReference>
<dbReference type="SUPFAM" id="SSF48113">
    <property type="entry name" value="Heme-dependent peroxidases"/>
    <property type="match status" value="1"/>
</dbReference>
<evidence type="ECO:0000256" key="3">
    <source>
        <dbReference type="ARBA" id="ARBA00012313"/>
    </source>
</evidence>
<evidence type="ECO:0000256" key="16">
    <source>
        <dbReference type="RuleBase" id="RU362060"/>
    </source>
</evidence>
<dbReference type="CDD" id="cd00693">
    <property type="entry name" value="secretory_peroxidase"/>
    <property type="match status" value="1"/>
</dbReference>
<feature type="binding site" evidence="13">
    <location>
        <position position="98"/>
    </location>
    <ligand>
        <name>Ca(2+)</name>
        <dbReference type="ChEBI" id="CHEBI:29108"/>
        <label>1</label>
    </ligand>
</feature>
<keyword evidence="11" id="KW-0325">Glycoprotein</keyword>
<dbReference type="OrthoDB" id="2113341at2759"/>
<dbReference type="GO" id="GO:0042744">
    <property type="term" value="P:hydrogen peroxide catabolic process"/>
    <property type="evidence" value="ECO:0007669"/>
    <property type="project" value="UniProtKB-KW"/>
</dbReference>
<dbReference type="PROSITE" id="PS00435">
    <property type="entry name" value="PEROXIDASE_1"/>
    <property type="match status" value="1"/>
</dbReference>
<evidence type="ECO:0000256" key="8">
    <source>
        <dbReference type="ARBA" id="ARBA00023002"/>
    </source>
</evidence>
<dbReference type="Gene3D" id="1.10.520.10">
    <property type="match status" value="1"/>
</dbReference>
<evidence type="ECO:0000256" key="12">
    <source>
        <dbReference type="PIRSR" id="PIRSR600823-1"/>
    </source>
</evidence>
<keyword evidence="6 13" id="KW-0479">Metal-binding</keyword>
<evidence type="ECO:0000256" key="13">
    <source>
        <dbReference type="PIRSR" id="PIRSR600823-3"/>
    </source>
</evidence>
<feature type="disulfide bond" evidence="15">
    <location>
        <begin position="223"/>
        <end position="251"/>
    </location>
</feature>
<feature type="binding site" evidence="13">
    <location>
        <position position="264"/>
    </location>
    <ligand>
        <name>Ca(2+)</name>
        <dbReference type="ChEBI" id="CHEBI:29108"/>
        <label>2</label>
    </ligand>
</feature>
<evidence type="ECO:0000259" key="17">
    <source>
        <dbReference type="PROSITE" id="PS50873"/>
    </source>
</evidence>
<evidence type="ECO:0000256" key="6">
    <source>
        <dbReference type="ARBA" id="ARBA00022723"/>
    </source>
</evidence>
<dbReference type="GO" id="GO:0006979">
    <property type="term" value="P:response to oxidative stress"/>
    <property type="evidence" value="ECO:0007669"/>
    <property type="project" value="UniProtKB-UniRule"/>
</dbReference>
<dbReference type="InterPro" id="IPR019793">
    <property type="entry name" value="Peroxidases_heam-ligand_BS"/>
</dbReference>
<name>A0A484LHN5_9ASTE</name>
<dbReference type="EC" id="1.11.1.7" evidence="3 16"/>
<gene>
    <name evidence="18" type="ORF">CCAM_LOCUS17738</name>
</gene>
<dbReference type="GO" id="GO:0005576">
    <property type="term" value="C:extracellular region"/>
    <property type="evidence" value="ECO:0007669"/>
    <property type="project" value="UniProtKB-SubCell"/>
</dbReference>
<feature type="binding site" evidence="13">
    <location>
        <position position="96"/>
    </location>
    <ligand>
        <name>Ca(2+)</name>
        <dbReference type="ChEBI" id="CHEBI:29108"/>
        <label>1</label>
    </ligand>
</feature>
<proteinExistence type="inferred from homology"/>
<dbReference type="PROSITE" id="PS50873">
    <property type="entry name" value="PEROXIDASE_4"/>
    <property type="match status" value="1"/>
</dbReference>
<feature type="binding site" evidence="13">
    <location>
        <position position="89"/>
    </location>
    <ligand>
        <name>Ca(2+)</name>
        <dbReference type="ChEBI" id="CHEBI:29108"/>
        <label>1</label>
    </ligand>
</feature>
<feature type="chain" id="PRO_5019610311" description="Peroxidase" evidence="16">
    <location>
        <begin position="24"/>
        <end position="341"/>
    </location>
</feature>
<dbReference type="Proteomes" id="UP000595140">
    <property type="component" value="Unassembled WGS sequence"/>
</dbReference>
<feature type="binding site" evidence="13">
    <location>
        <position position="92"/>
    </location>
    <ligand>
        <name>Ca(2+)</name>
        <dbReference type="ChEBI" id="CHEBI:29108"/>
        <label>1</label>
    </ligand>
</feature>
<dbReference type="GO" id="GO:0020037">
    <property type="term" value="F:heme binding"/>
    <property type="evidence" value="ECO:0007669"/>
    <property type="project" value="UniProtKB-UniRule"/>
</dbReference>
<feature type="site" description="Transition state stabilizer" evidence="14">
    <location>
        <position position="84"/>
    </location>
</feature>
<feature type="binding site" evidence="13">
    <location>
        <position position="269"/>
    </location>
    <ligand>
        <name>Ca(2+)</name>
        <dbReference type="ChEBI" id="CHEBI:29108"/>
        <label>2</label>
    </ligand>
</feature>
<feature type="active site" description="Proton acceptor" evidence="12">
    <location>
        <position position="88"/>
    </location>
</feature>
<feature type="binding site" evidence="13">
    <location>
        <position position="261"/>
    </location>
    <ligand>
        <name>Ca(2+)</name>
        <dbReference type="ChEBI" id="CHEBI:29108"/>
        <label>2</label>
    </ligand>
</feature>
<keyword evidence="16" id="KW-0376">Hydrogen peroxide</keyword>
<evidence type="ECO:0000256" key="15">
    <source>
        <dbReference type="PIRSR" id="PIRSR600823-5"/>
    </source>
</evidence>
<keyword evidence="5 16" id="KW-0349">Heme</keyword>
<protein>
    <recommendedName>
        <fullName evidence="3 16">Peroxidase</fullName>
        <ecNumber evidence="3 16">1.11.1.7</ecNumber>
    </recommendedName>
</protein>
<dbReference type="FunFam" id="1.10.420.10:FF:000001">
    <property type="entry name" value="Peroxidase"/>
    <property type="match status" value="1"/>
</dbReference>
<evidence type="ECO:0000256" key="7">
    <source>
        <dbReference type="ARBA" id="ARBA00022837"/>
    </source>
</evidence>
<evidence type="ECO:0000256" key="11">
    <source>
        <dbReference type="ARBA" id="ARBA00023180"/>
    </source>
</evidence>
<dbReference type="GO" id="GO:0046872">
    <property type="term" value="F:metal ion binding"/>
    <property type="evidence" value="ECO:0007669"/>
    <property type="project" value="UniProtKB-UniRule"/>
</dbReference>
<dbReference type="Pfam" id="PF00141">
    <property type="entry name" value="peroxidase"/>
    <property type="match status" value="1"/>
</dbReference>
<evidence type="ECO:0000256" key="2">
    <source>
        <dbReference type="ARBA" id="ARBA00006873"/>
    </source>
</evidence>
<dbReference type="GO" id="GO:0140825">
    <property type="term" value="F:lactoperoxidase activity"/>
    <property type="evidence" value="ECO:0007669"/>
    <property type="project" value="UniProtKB-EC"/>
</dbReference>
<keyword evidence="4 16" id="KW-0575">Peroxidase</keyword>
<feature type="disulfide bond" evidence="15">
    <location>
        <begin position="57"/>
        <end position="138"/>
    </location>
</feature>
<dbReference type="Gene3D" id="1.10.420.10">
    <property type="entry name" value="Peroxidase, domain 2"/>
    <property type="match status" value="1"/>
</dbReference>
<sequence length="341" mass="37806">MMARILGIFVITCMIYLFTRTSSSPLGDLLFNPFSPPQREGDDNEGGLQVGFYDQTCPRAQEIVKDVMFKAFQNDSGLAAAMVRLQSHDCLVNGCDGSVLLDQVAGGGRVEKQAPANGKTVRGFDLIDSAKEAVERECPGVVSCADILTFLSRDALVLSGLPEFDAPGGRRDGRVSREEDVVKSIASPNNTVDQLVRLFETKGLGVEDMVALLGAHSIGVAHCSNFRYRLKDPKKEKEVEGSMKVVMGFQCLNRRHTVPMDSVTNYRMDSVFYRQLLKKKALLESDQLLASDSRTQPLVEKFAGDEAEWFRKFTESFIKMGQIQVLTGDQGEIRRNCRFVN</sequence>
<comment type="subcellular location">
    <subcellularLocation>
        <location evidence="16">Secreted</location>
    </subcellularLocation>
</comment>
<evidence type="ECO:0000256" key="5">
    <source>
        <dbReference type="ARBA" id="ARBA00022617"/>
    </source>
</evidence>
<feature type="binding site" evidence="13">
    <location>
        <position position="94"/>
    </location>
    <ligand>
        <name>Ca(2+)</name>
        <dbReference type="ChEBI" id="CHEBI:29108"/>
        <label>1</label>
    </ligand>
</feature>
<keyword evidence="10 15" id="KW-1015">Disulfide bond</keyword>
<feature type="disulfide bond" evidence="15">
    <location>
        <begin position="90"/>
        <end position="95"/>
    </location>
</feature>
<dbReference type="InterPro" id="IPR033905">
    <property type="entry name" value="Secretory_peroxidase"/>
</dbReference>
<feature type="binding site" description="axial binding residue" evidence="13">
    <location>
        <position position="216"/>
    </location>
    <ligand>
        <name>heme b</name>
        <dbReference type="ChEBI" id="CHEBI:60344"/>
    </ligand>
    <ligandPart>
        <name>Fe</name>
        <dbReference type="ChEBI" id="CHEBI:18248"/>
    </ligandPart>
</feature>
<keyword evidence="7 13" id="KW-0106">Calcium</keyword>
<comment type="cofactor">
    <cofactor evidence="13 16">
        <name>heme b</name>
        <dbReference type="ChEBI" id="CHEBI:60344"/>
    </cofactor>
    <text evidence="13 16">Binds 1 heme b (iron(II)-protoporphyrin IX) group per subunit.</text>
</comment>
<dbReference type="PRINTS" id="PR00461">
    <property type="entry name" value="PLPEROXIDASE"/>
</dbReference>
<feature type="binding site" evidence="13">
    <location>
        <position position="111"/>
    </location>
    <ligand>
        <name>Ca(2+)</name>
        <dbReference type="ChEBI" id="CHEBI:29108"/>
        <label>1</label>
    </ligand>
</feature>
<comment type="function">
    <text evidence="16">Removal of H(2)O(2), oxidation of toxic reductants, biosynthesis and degradation of lignin, suberization, auxin catabolism, response to environmental stresses such as wounding, pathogen attack and oxidative stress.</text>
</comment>
<evidence type="ECO:0000313" key="18">
    <source>
        <dbReference type="EMBL" id="VFQ75962.1"/>
    </source>
</evidence>
<dbReference type="PANTHER" id="PTHR31517">
    <property type="match status" value="1"/>
</dbReference>
<evidence type="ECO:0000256" key="9">
    <source>
        <dbReference type="ARBA" id="ARBA00023004"/>
    </source>
</evidence>
<evidence type="ECO:0000256" key="4">
    <source>
        <dbReference type="ARBA" id="ARBA00022559"/>
    </source>
</evidence>
<dbReference type="InterPro" id="IPR002016">
    <property type="entry name" value="Haem_peroxidase"/>
</dbReference>
<organism evidence="18 19">
    <name type="scientific">Cuscuta campestris</name>
    <dbReference type="NCBI Taxonomy" id="132261"/>
    <lineage>
        <taxon>Eukaryota</taxon>
        <taxon>Viridiplantae</taxon>
        <taxon>Streptophyta</taxon>
        <taxon>Embryophyta</taxon>
        <taxon>Tracheophyta</taxon>
        <taxon>Spermatophyta</taxon>
        <taxon>Magnoliopsida</taxon>
        <taxon>eudicotyledons</taxon>
        <taxon>Gunneridae</taxon>
        <taxon>Pentapetalae</taxon>
        <taxon>asterids</taxon>
        <taxon>lamiids</taxon>
        <taxon>Solanales</taxon>
        <taxon>Convolvulaceae</taxon>
        <taxon>Cuscuteae</taxon>
        <taxon>Cuscuta</taxon>
        <taxon>Cuscuta subgen. Grammica</taxon>
        <taxon>Cuscuta sect. Cleistogrammica</taxon>
    </lineage>
</organism>
<dbReference type="InterPro" id="IPR000823">
    <property type="entry name" value="Peroxidase_pln"/>
</dbReference>
<dbReference type="PRINTS" id="PR00458">
    <property type="entry name" value="PEROXIDASE"/>
</dbReference>
<feature type="signal peptide" evidence="16">
    <location>
        <begin position="1"/>
        <end position="23"/>
    </location>
</feature>
<keyword evidence="8 16" id="KW-0560">Oxidoreductase</keyword>
<keyword evidence="19" id="KW-1185">Reference proteome</keyword>
<dbReference type="PANTHER" id="PTHR31517:SF84">
    <property type="entry name" value="PEROXIDASE"/>
    <property type="match status" value="1"/>
</dbReference>
<evidence type="ECO:0000256" key="14">
    <source>
        <dbReference type="PIRSR" id="PIRSR600823-4"/>
    </source>
</evidence>
<evidence type="ECO:0000256" key="10">
    <source>
        <dbReference type="ARBA" id="ARBA00023157"/>
    </source>
</evidence>
<keyword evidence="9 13" id="KW-0408">Iron</keyword>
<keyword evidence="16" id="KW-0732">Signal</keyword>
<evidence type="ECO:0000313" key="19">
    <source>
        <dbReference type="Proteomes" id="UP000595140"/>
    </source>
</evidence>
<accession>A0A484LHN5</accession>